<comment type="caution">
    <text evidence="2">The sequence shown here is derived from an EMBL/GenBank/DDBJ whole genome shotgun (WGS) entry which is preliminary data.</text>
</comment>
<evidence type="ECO:0000256" key="1">
    <source>
        <dbReference type="SAM" id="MobiDB-lite"/>
    </source>
</evidence>
<dbReference type="AlphaFoldDB" id="A0A2S6BW20"/>
<evidence type="ECO:0000313" key="2">
    <source>
        <dbReference type="EMBL" id="PPJ51672.1"/>
    </source>
</evidence>
<reference evidence="3" key="1">
    <citation type="journal article" date="2017" name="bioRxiv">
        <title>Conservation of a gene cluster reveals novel cercosporin biosynthetic mechanisms and extends production to the genus Colletotrichum.</title>
        <authorList>
            <person name="de Jonge R."/>
            <person name="Ebert M.K."/>
            <person name="Huitt-Roehl C.R."/>
            <person name="Pal P."/>
            <person name="Suttle J.C."/>
            <person name="Spanner R.E."/>
            <person name="Neubauer J.D."/>
            <person name="Jurick W.M.II."/>
            <person name="Stott K.A."/>
            <person name="Secor G.A."/>
            <person name="Thomma B.P.H.J."/>
            <person name="Van de Peer Y."/>
            <person name="Townsend C.A."/>
            <person name="Bolton M.D."/>
        </authorList>
    </citation>
    <scope>NUCLEOTIDE SEQUENCE [LARGE SCALE GENOMIC DNA]</scope>
    <source>
        <strain evidence="3">CBS538.71</strain>
    </source>
</reference>
<evidence type="ECO:0000313" key="3">
    <source>
        <dbReference type="Proteomes" id="UP000237631"/>
    </source>
</evidence>
<organism evidence="2 3">
    <name type="scientific">Cercospora berteroae</name>
    <dbReference type="NCBI Taxonomy" id="357750"/>
    <lineage>
        <taxon>Eukaryota</taxon>
        <taxon>Fungi</taxon>
        <taxon>Dikarya</taxon>
        <taxon>Ascomycota</taxon>
        <taxon>Pezizomycotina</taxon>
        <taxon>Dothideomycetes</taxon>
        <taxon>Dothideomycetidae</taxon>
        <taxon>Mycosphaerellales</taxon>
        <taxon>Mycosphaerellaceae</taxon>
        <taxon>Cercospora</taxon>
    </lineage>
</organism>
<dbReference type="OrthoDB" id="3639114at2759"/>
<protein>
    <submittedName>
        <fullName evidence="2">Uncharacterized protein</fullName>
    </submittedName>
</protein>
<keyword evidence="3" id="KW-1185">Reference proteome</keyword>
<feature type="region of interest" description="Disordered" evidence="1">
    <location>
        <begin position="78"/>
        <end position="114"/>
    </location>
</feature>
<accession>A0A2S6BW20</accession>
<sequence length="237" mass="26000">MEDEPADLSTRVNVAFPLTVLRPILAARSPAHVDDAAFNDIFWAIKAEASTREQHGRRRTVQLAPPVINMAAGASREDAIEINSDDDSAVPAPKRRKENGRKGAVASRSRSGLNARVSANTIRPRHKLPKRPVRIAERVFAAHHKAIELRSKTERLERAKAKLIALRGVAFSENGQNPALLSRFEPDDRAPLAPLDEDMPFHDTLRAQAGEEEGSKCGMPRAHSHVTDDLLVALGTD</sequence>
<dbReference type="Proteomes" id="UP000237631">
    <property type="component" value="Unassembled WGS sequence"/>
</dbReference>
<dbReference type="EMBL" id="PNEN01001744">
    <property type="protein sequence ID" value="PPJ51672.1"/>
    <property type="molecule type" value="Genomic_DNA"/>
</dbReference>
<proteinExistence type="predicted"/>
<name>A0A2S6BW20_9PEZI</name>
<gene>
    <name evidence="2" type="ORF">CBER1_08772</name>
</gene>